<organism evidence="1 2">
    <name type="scientific">Parabacteroides gordonii MS-1 = DSM 23371</name>
    <dbReference type="NCBI Taxonomy" id="1203610"/>
    <lineage>
        <taxon>Bacteria</taxon>
        <taxon>Pseudomonadati</taxon>
        <taxon>Bacteroidota</taxon>
        <taxon>Bacteroidia</taxon>
        <taxon>Bacteroidales</taxon>
        <taxon>Tannerellaceae</taxon>
        <taxon>Parabacteroides</taxon>
    </lineage>
</organism>
<reference evidence="1 2" key="1">
    <citation type="submission" date="2013-04" db="EMBL/GenBank/DDBJ databases">
        <title>The Genome Sequence of Parabacteroides gordonii DSM 23371.</title>
        <authorList>
            <consortium name="The Broad Institute Genomics Platform"/>
            <person name="Earl A."/>
            <person name="Ward D."/>
            <person name="Feldgarden M."/>
            <person name="Gevers D."/>
            <person name="Martens E."/>
            <person name="Sakamoto M."/>
            <person name="Benno Y."/>
            <person name="Suzuki N."/>
            <person name="Matsunaga N."/>
            <person name="Koshihara K."/>
            <person name="Seki M."/>
            <person name="Komiya H."/>
            <person name="Walker B."/>
            <person name="Young S."/>
            <person name="Zeng Q."/>
            <person name="Gargeya S."/>
            <person name="Fitzgerald M."/>
            <person name="Haas B."/>
            <person name="Abouelleil A."/>
            <person name="Allen A.W."/>
            <person name="Alvarado L."/>
            <person name="Arachchi H.M."/>
            <person name="Berlin A.M."/>
            <person name="Chapman S.B."/>
            <person name="Gainer-Dewar J."/>
            <person name="Goldberg J."/>
            <person name="Griggs A."/>
            <person name="Gujja S."/>
            <person name="Hansen M."/>
            <person name="Howarth C."/>
            <person name="Imamovic A."/>
            <person name="Ireland A."/>
            <person name="Larimer J."/>
            <person name="McCowan C."/>
            <person name="Murphy C."/>
            <person name="Pearson M."/>
            <person name="Poon T.W."/>
            <person name="Priest M."/>
            <person name="Roberts A."/>
            <person name="Saif S."/>
            <person name="Shea T."/>
            <person name="Sisk P."/>
            <person name="Sykes S."/>
            <person name="Wortman J."/>
            <person name="Nusbaum C."/>
            <person name="Birren B."/>
        </authorList>
    </citation>
    <scope>NUCLEOTIDE SEQUENCE [LARGE SCALE GENOMIC DNA]</scope>
    <source>
        <strain evidence="1 2">MS-1</strain>
    </source>
</reference>
<proteinExistence type="predicted"/>
<accession>A0A0F5JKB0</accession>
<name>A0A0F5JKB0_9BACT</name>
<dbReference type="AlphaFoldDB" id="A0A0F5JKB0"/>
<dbReference type="InterPro" id="IPR011044">
    <property type="entry name" value="Quino_amine_DH_bsu"/>
</dbReference>
<dbReference type="Pfam" id="PF17170">
    <property type="entry name" value="DUF5128"/>
    <property type="match status" value="1"/>
</dbReference>
<dbReference type="Gene3D" id="2.120.10.30">
    <property type="entry name" value="TolB, C-terminal domain"/>
    <property type="match status" value="1"/>
</dbReference>
<dbReference type="SUPFAM" id="SSF50969">
    <property type="entry name" value="YVTN repeat-like/Quinoprotein amine dehydrogenase"/>
    <property type="match status" value="1"/>
</dbReference>
<sequence length="382" mass="43504">MKSKNLILGTILLILMGCEGNKSDSLITVDVTADYPKKELILQDFIDVEYVLLETTDEFIVKGKIADIGKDILVLTNVRQGEILIFDRSTGKGLKKINRRGQGPEEYILPFNVHLNKEEDEIFVNDGPSSKIQVYDLDGNYKRTIPYKKGALVTNLYDYDENHFLSQNVYSPENESSTSTFFLLSAQDGSWTDIEVPYEKRISPIIVKRVADGVYASVPSNSFVSSYQGDWILSEPSADTIYAHRPNGDLRPFMVRIPSVQTMTPEVFLFPGILTDRYYFMQTVKKECNFEKDNKMPTVDLIYDKKEKKIYHSIVYNADFDKREEDLSVCALNEEIAFAVSLEALSLIEEKGKLKGKLREIAAHLKEEDNPVVMLAKIKNIF</sequence>
<dbReference type="STRING" id="1203610.HMPREF1536_01121"/>
<dbReference type="EMBL" id="AQHW01000009">
    <property type="protein sequence ID" value="KKB58246.1"/>
    <property type="molecule type" value="Genomic_DNA"/>
</dbReference>
<dbReference type="InterPro" id="IPR011042">
    <property type="entry name" value="6-blade_b-propeller_TolB-like"/>
</dbReference>
<dbReference type="HOGENOM" id="CLU_059151_0_0_10"/>
<protein>
    <recommendedName>
        <fullName evidence="3">6-bladed beta-propeller</fullName>
    </recommendedName>
</protein>
<dbReference type="Proteomes" id="UP000033035">
    <property type="component" value="Unassembled WGS sequence"/>
</dbReference>
<evidence type="ECO:0000313" key="1">
    <source>
        <dbReference type="EMBL" id="KKB58246.1"/>
    </source>
</evidence>
<dbReference type="PROSITE" id="PS51257">
    <property type="entry name" value="PROKAR_LIPOPROTEIN"/>
    <property type="match status" value="1"/>
</dbReference>
<dbReference type="PATRIC" id="fig|1203610.3.peg.1143"/>
<gene>
    <name evidence="1" type="ORF">HMPREF1536_01121</name>
</gene>
<evidence type="ECO:0000313" key="2">
    <source>
        <dbReference type="Proteomes" id="UP000033035"/>
    </source>
</evidence>
<comment type="caution">
    <text evidence="1">The sequence shown here is derived from an EMBL/GenBank/DDBJ whole genome shotgun (WGS) entry which is preliminary data.</text>
</comment>
<keyword evidence="2" id="KW-1185">Reference proteome</keyword>
<evidence type="ECO:0008006" key="3">
    <source>
        <dbReference type="Google" id="ProtNLM"/>
    </source>
</evidence>
<dbReference type="RefSeq" id="WP_028727807.1">
    <property type="nucleotide sequence ID" value="NZ_AUAE01000018.1"/>
</dbReference>